<feature type="transmembrane region" description="Helical" evidence="1">
    <location>
        <begin position="175"/>
        <end position="193"/>
    </location>
</feature>
<organism evidence="2 3">
    <name type="scientific">Ileibacterium valens</name>
    <dbReference type="NCBI Taxonomy" id="1862668"/>
    <lineage>
        <taxon>Bacteria</taxon>
        <taxon>Bacillati</taxon>
        <taxon>Bacillota</taxon>
        <taxon>Erysipelotrichia</taxon>
        <taxon>Erysipelotrichales</taxon>
        <taxon>Erysipelotrichaceae</taxon>
        <taxon>Ileibacterium</taxon>
    </lineage>
</organism>
<gene>
    <name evidence="2" type="ORF">BO222_05875</name>
</gene>
<comment type="caution">
    <text evidence="2">The sequence shown here is derived from an EMBL/GenBank/DDBJ whole genome shotgun (WGS) entry which is preliminary data.</text>
</comment>
<evidence type="ECO:0008006" key="4">
    <source>
        <dbReference type="Google" id="ProtNLM"/>
    </source>
</evidence>
<keyword evidence="3" id="KW-1185">Reference proteome</keyword>
<feature type="transmembrane region" description="Helical" evidence="1">
    <location>
        <begin position="16"/>
        <end position="34"/>
    </location>
</feature>
<evidence type="ECO:0000313" key="2">
    <source>
        <dbReference type="EMBL" id="OLU39948.1"/>
    </source>
</evidence>
<dbReference type="OrthoDB" id="7057004at2"/>
<dbReference type="RefSeq" id="WP_075819251.1">
    <property type="nucleotide sequence ID" value="NZ_CAJUTZ010000060.1"/>
</dbReference>
<proteinExistence type="predicted"/>
<feature type="transmembrane region" description="Helical" evidence="1">
    <location>
        <begin position="95"/>
        <end position="113"/>
    </location>
</feature>
<dbReference type="AlphaFoldDB" id="A0A1U7NGA9"/>
<dbReference type="InterPro" id="IPR010699">
    <property type="entry name" value="DUF1275"/>
</dbReference>
<keyword evidence="1" id="KW-0812">Transmembrane</keyword>
<feature type="transmembrane region" description="Helical" evidence="1">
    <location>
        <begin position="199"/>
        <end position="218"/>
    </location>
</feature>
<accession>A0A1U7NGA9</accession>
<dbReference type="PANTHER" id="PTHR37314:SF4">
    <property type="entry name" value="UPF0700 TRANSMEMBRANE PROTEIN YOAK"/>
    <property type="match status" value="1"/>
</dbReference>
<dbReference type="EMBL" id="MPJW01000121">
    <property type="protein sequence ID" value="OLU39948.1"/>
    <property type="molecule type" value="Genomic_DNA"/>
</dbReference>
<feature type="transmembrane region" description="Helical" evidence="1">
    <location>
        <begin position="64"/>
        <end position="83"/>
    </location>
</feature>
<dbReference type="GeneID" id="82202733"/>
<sequence length="242" mass="28056">MKVSIRTSQKQMSESYWIAFLITISGGLQDVYSYFVRGHVFANAQTGNIIFLAMGIADRNLEQIIRYLIPLAFFMSGILIAQLIRMRLHHKRLHWRQWILLLEILLLAVVPFIQSDLIANSLISMSCAIQVQSFRKIHGHPFASTMCIGNMRNMMDNLAMFIHTKDQIYLKYSAGYLRIIFYFILGCLLGGLLMIKMGIYTIMISVLLLFAAFIMMFYHSESEELKELENEYSNFTKHSNEQ</sequence>
<evidence type="ECO:0000313" key="3">
    <source>
        <dbReference type="Proteomes" id="UP000186341"/>
    </source>
</evidence>
<evidence type="ECO:0000256" key="1">
    <source>
        <dbReference type="SAM" id="Phobius"/>
    </source>
</evidence>
<keyword evidence="1" id="KW-1133">Transmembrane helix</keyword>
<protein>
    <recommendedName>
        <fullName evidence="4">DUF1275 family protein</fullName>
    </recommendedName>
</protein>
<dbReference type="PANTHER" id="PTHR37314">
    <property type="entry name" value="SLR0142 PROTEIN"/>
    <property type="match status" value="1"/>
</dbReference>
<name>A0A1U7NGA9_9FIRM</name>
<reference evidence="2 3" key="1">
    <citation type="submission" date="2016-11" db="EMBL/GenBank/DDBJ databases">
        <title>Description of two novel members of the family Erysipelotrichaceae: Ileibacterium lipovorans gen. nov., sp. nov. and Dubosiella newyorkensis, gen. nov., sp. nov.</title>
        <authorList>
            <person name="Cox L.M."/>
            <person name="Sohn J."/>
            <person name="Tyrrell K.L."/>
            <person name="Citron D.M."/>
            <person name="Lawson P.A."/>
            <person name="Patel N.B."/>
            <person name="Iizumi T."/>
            <person name="Perez-Perez G.I."/>
            <person name="Goldstein E.J."/>
            <person name="Blaser M.J."/>
        </authorList>
    </citation>
    <scope>NUCLEOTIDE SEQUENCE [LARGE SCALE GENOMIC DNA]</scope>
    <source>
        <strain evidence="2 3">NYU-BL-A3</strain>
    </source>
</reference>
<dbReference type="Pfam" id="PF06912">
    <property type="entry name" value="DUF1275"/>
    <property type="match status" value="1"/>
</dbReference>
<keyword evidence="1" id="KW-0472">Membrane</keyword>
<dbReference type="Proteomes" id="UP000186341">
    <property type="component" value="Unassembled WGS sequence"/>
</dbReference>